<evidence type="ECO:0000313" key="7">
    <source>
        <dbReference type="Proteomes" id="UP000599074"/>
    </source>
</evidence>
<evidence type="ECO:0000256" key="4">
    <source>
        <dbReference type="RuleBase" id="RU003694"/>
    </source>
</evidence>
<feature type="domain" description="Ketosynthase family 3 (KS3)" evidence="5">
    <location>
        <begin position="3"/>
        <end position="414"/>
    </location>
</feature>
<dbReference type="Proteomes" id="UP000599074">
    <property type="component" value="Unassembled WGS sequence"/>
</dbReference>
<evidence type="ECO:0000256" key="2">
    <source>
        <dbReference type="ARBA" id="ARBA00022679"/>
    </source>
</evidence>
<protein>
    <submittedName>
        <fullName evidence="6">Putative polyketide beta-ketoacyl synthase 2</fullName>
    </submittedName>
</protein>
<comment type="caution">
    <text evidence="6">The sequence shown here is derived from an EMBL/GenBank/DDBJ whole genome shotgun (WGS) entry which is preliminary data.</text>
</comment>
<dbReference type="InterPro" id="IPR020841">
    <property type="entry name" value="PKS_Beta-ketoAc_synthase_dom"/>
</dbReference>
<dbReference type="Gene3D" id="3.40.47.10">
    <property type="match status" value="2"/>
</dbReference>
<dbReference type="Pfam" id="PF00109">
    <property type="entry name" value="ketoacyl-synt"/>
    <property type="match status" value="1"/>
</dbReference>
<keyword evidence="2 4" id="KW-0808">Transferase</keyword>
<dbReference type="InterPro" id="IPR014030">
    <property type="entry name" value="Ketoacyl_synth_N"/>
</dbReference>
<evidence type="ECO:0000256" key="3">
    <source>
        <dbReference type="ARBA" id="ARBA00023315"/>
    </source>
</evidence>
<sequence length="422" mass="43064">MIHRRAVLTGLGVVAPTGGDTAEYWETTLAGRSAIGPITRYDASRHPVRLAGEVRAFDASGTVEQRILAQTDLWTHFALVAAQRALAAANLTTVGGNDFGIGVTTSSSSGGNAFGQREIQALWSKGSTFVGPYQSIAWFYAASTGQLSIAHQLRGPCGVICTEAAGGLDALAHARRVIRRGTRAVLTGGTEAPVSPYAVTCQVPAGTLFTGAEPARAYLPFARDAAGHVPGEGGAMMLLEEAESARDRGVPALAEVTGYAAAFTAPSFDRQDAGGWAPTAPALAAAIRGALADARLSPADIDAVVADAVGVQAADRAEVAALRAALGERATRIPVTAPKAGVGRLYSGGAALDAATAALAIRDGVLPPTPSVTVADLDEDIDLVTGSARRLALENVLVVARGFGGFASALVLSRVPDLASHL</sequence>
<proteinExistence type="inferred from homology"/>
<dbReference type="GO" id="GO:0004315">
    <property type="term" value="F:3-oxoacyl-[acyl-carrier-protein] synthase activity"/>
    <property type="evidence" value="ECO:0007669"/>
    <property type="project" value="TreeGrafter"/>
</dbReference>
<reference evidence="6" key="1">
    <citation type="submission" date="2021-01" db="EMBL/GenBank/DDBJ databases">
        <title>Whole genome shotgun sequence of Planosporangium mesophilum NBRC 109066.</title>
        <authorList>
            <person name="Komaki H."/>
            <person name="Tamura T."/>
        </authorList>
    </citation>
    <scope>NUCLEOTIDE SEQUENCE</scope>
    <source>
        <strain evidence="6">NBRC 109066</strain>
    </source>
</reference>
<dbReference type="GO" id="GO:0006633">
    <property type="term" value="P:fatty acid biosynthetic process"/>
    <property type="evidence" value="ECO:0007669"/>
    <property type="project" value="TreeGrafter"/>
</dbReference>
<dbReference type="PANTHER" id="PTHR11712">
    <property type="entry name" value="POLYKETIDE SYNTHASE-RELATED"/>
    <property type="match status" value="1"/>
</dbReference>
<dbReference type="SMART" id="SM00825">
    <property type="entry name" value="PKS_KS"/>
    <property type="match status" value="1"/>
</dbReference>
<dbReference type="InterPro" id="IPR014031">
    <property type="entry name" value="Ketoacyl_synth_C"/>
</dbReference>
<evidence type="ECO:0000313" key="6">
    <source>
        <dbReference type="EMBL" id="GII23472.1"/>
    </source>
</evidence>
<organism evidence="6 7">
    <name type="scientific">Planosporangium mesophilum</name>
    <dbReference type="NCBI Taxonomy" id="689768"/>
    <lineage>
        <taxon>Bacteria</taxon>
        <taxon>Bacillati</taxon>
        <taxon>Actinomycetota</taxon>
        <taxon>Actinomycetes</taxon>
        <taxon>Micromonosporales</taxon>
        <taxon>Micromonosporaceae</taxon>
        <taxon>Planosporangium</taxon>
    </lineage>
</organism>
<evidence type="ECO:0000259" key="5">
    <source>
        <dbReference type="PROSITE" id="PS52004"/>
    </source>
</evidence>
<dbReference type="RefSeq" id="WP_168115851.1">
    <property type="nucleotide sequence ID" value="NZ_BOON01000028.1"/>
</dbReference>
<keyword evidence="3" id="KW-0012">Acyltransferase</keyword>
<name>A0A8J3TE30_9ACTN</name>
<gene>
    <name evidence="6" type="ORF">Pme01_30690</name>
</gene>
<dbReference type="Pfam" id="PF02801">
    <property type="entry name" value="Ketoacyl-synt_C"/>
    <property type="match status" value="1"/>
</dbReference>
<dbReference type="SUPFAM" id="SSF53901">
    <property type="entry name" value="Thiolase-like"/>
    <property type="match status" value="2"/>
</dbReference>
<dbReference type="EMBL" id="BOON01000028">
    <property type="protein sequence ID" value="GII23472.1"/>
    <property type="molecule type" value="Genomic_DNA"/>
</dbReference>
<dbReference type="PANTHER" id="PTHR11712:SF322">
    <property type="entry name" value="POLYKETIDE BETA-KETOACYL SYNTHASE 2-RELATED"/>
    <property type="match status" value="1"/>
</dbReference>
<dbReference type="PROSITE" id="PS52004">
    <property type="entry name" value="KS3_2"/>
    <property type="match status" value="1"/>
</dbReference>
<dbReference type="AlphaFoldDB" id="A0A8J3TE30"/>
<dbReference type="InterPro" id="IPR016039">
    <property type="entry name" value="Thiolase-like"/>
</dbReference>
<comment type="similarity">
    <text evidence="1 4">Belongs to the thiolase-like superfamily. Beta-ketoacyl-ACP synthases family.</text>
</comment>
<dbReference type="InterPro" id="IPR000794">
    <property type="entry name" value="Beta-ketoacyl_synthase"/>
</dbReference>
<evidence type="ECO:0000256" key="1">
    <source>
        <dbReference type="ARBA" id="ARBA00008467"/>
    </source>
</evidence>
<accession>A0A8J3TE30</accession>
<keyword evidence="7" id="KW-1185">Reference proteome</keyword>